<keyword evidence="3" id="KW-1185">Reference proteome</keyword>
<dbReference type="AlphaFoldDB" id="A3IQK2"/>
<reference evidence="2 3" key="1">
    <citation type="submission" date="2007-03" db="EMBL/GenBank/DDBJ databases">
        <authorList>
            <person name="Stal L."/>
            <person name="Ferriera S."/>
            <person name="Johnson J."/>
            <person name="Kravitz S."/>
            <person name="Beeson K."/>
            <person name="Sutton G."/>
            <person name="Rogers Y.-H."/>
            <person name="Friedman R."/>
            <person name="Frazier M."/>
            <person name="Venter J.C."/>
        </authorList>
    </citation>
    <scope>NUCLEOTIDE SEQUENCE [LARGE SCALE GENOMIC DNA]</scope>
    <source>
        <strain evidence="2 3">CCY0110</strain>
    </source>
</reference>
<proteinExistence type="predicted"/>
<evidence type="ECO:0000313" key="3">
    <source>
        <dbReference type="Proteomes" id="UP000003781"/>
    </source>
</evidence>
<dbReference type="Gene3D" id="1.10.1740.70">
    <property type="entry name" value="ChaB"/>
    <property type="match status" value="1"/>
</dbReference>
<comment type="caution">
    <text evidence="2">The sequence shown here is derived from an EMBL/GenBank/DDBJ whole genome shotgun (WGS) entry which is preliminary data.</text>
</comment>
<dbReference type="InterPro" id="IPR037205">
    <property type="entry name" value="ChaB_sf"/>
</dbReference>
<gene>
    <name evidence="2" type="ORF">CY0110_11657</name>
</gene>
<dbReference type="SUPFAM" id="SSF140376">
    <property type="entry name" value="ChaB-like"/>
    <property type="match status" value="1"/>
</dbReference>
<accession>A3IQK2</accession>
<feature type="compositionally biased region" description="Polar residues" evidence="1">
    <location>
        <begin position="56"/>
        <end position="67"/>
    </location>
</feature>
<evidence type="ECO:0000313" key="2">
    <source>
        <dbReference type="EMBL" id="EAZ91277.1"/>
    </source>
</evidence>
<dbReference type="OrthoDB" id="73307at2"/>
<dbReference type="EMBL" id="AAXW01000015">
    <property type="protein sequence ID" value="EAZ91277.1"/>
    <property type="molecule type" value="Genomic_DNA"/>
</dbReference>
<organism evidence="2 3">
    <name type="scientific">Crocosphaera chwakensis CCY0110</name>
    <dbReference type="NCBI Taxonomy" id="391612"/>
    <lineage>
        <taxon>Bacteria</taxon>
        <taxon>Bacillati</taxon>
        <taxon>Cyanobacteriota</taxon>
        <taxon>Cyanophyceae</taxon>
        <taxon>Oscillatoriophycideae</taxon>
        <taxon>Chroococcales</taxon>
        <taxon>Aphanothecaceae</taxon>
        <taxon>Crocosphaera</taxon>
        <taxon>Crocosphaera chwakensis</taxon>
    </lineage>
</organism>
<dbReference type="eggNOG" id="COG4572">
    <property type="taxonomic scope" value="Bacteria"/>
</dbReference>
<evidence type="ECO:0008006" key="4">
    <source>
        <dbReference type="Google" id="ProtNLM"/>
    </source>
</evidence>
<evidence type="ECO:0000256" key="1">
    <source>
        <dbReference type="SAM" id="MobiDB-lite"/>
    </source>
</evidence>
<dbReference type="RefSeq" id="WP_008275668.1">
    <property type="nucleotide sequence ID" value="NZ_AAXW01000015.1"/>
</dbReference>
<dbReference type="Pfam" id="PF06150">
    <property type="entry name" value="ChaB"/>
    <property type="match status" value="1"/>
</dbReference>
<sequence>MTYARLEELPAEITDKLPEYGQQLFMTAYNASFEDGLDEENATKVAWNSVNNRYQQDENGNWVSKGNSMADRGNIVGTEKDTSDPIGNRENNAGTMRGG</sequence>
<name>A3IQK2_9CHRO</name>
<dbReference type="Proteomes" id="UP000003781">
    <property type="component" value="Unassembled WGS sequence"/>
</dbReference>
<feature type="region of interest" description="Disordered" evidence="1">
    <location>
        <begin position="56"/>
        <end position="99"/>
    </location>
</feature>
<dbReference type="InterPro" id="IPR009317">
    <property type="entry name" value="ChaB"/>
</dbReference>
<protein>
    <recommendedName>
        <fullName evidence="4">Cation transport regulator ChaB</fullName>
    </recommendedName>
</protein>
<feature type="compositionally biased region" description="Polar residues" evidence="1">
    <location>
        <begin position="89"/>
        <end position="99"/>
    </location>
</feature>